<proteinExistence type="predicted"/>
<dbReference type="Proteomes" id="UP000054321">
    <property type="component" value="Unassembled WGS sequence"/>
</dbReference>
<dbReference type="InterPro" id="IPR056002">
    <property type="entry name" value="DUF7580"/>
</dbReference>
<dbReference type="Gene3D" id="1.20.120.1020">
    <property type="entry name" value="Prion-inhibition and propagation, HeLo domain"/>
    <property type="match status" value="1"/>
</dbReference>
<dbReference type="InterPro" id="IPR029498">
    <property type="entry name" value="HeLo_dom"/>
</dbReference>
<dbReference type="InterPro" id="IPR038305">
    <property type="entry name" value="HeLo_sf"/>
</dbReference>
<reference evidence="3" key="2">
    <citation type="submission" date="2015-01" db="EMBL/GenBank/DDBJ databases">
        <title>Evolutionary Origins and Diversification of the Mycorrhizal Mutualists.</title>
        <authorList>
            <consortium name="DOE Joint Genome Institute"/>
            <consortium name="Mycorrhizal Genomics Consortium"/>
            <person name="Kohler A."/>
            <person name="Kuo A."/>
            <person name="Nagy L.G."/>
            <person name="Floudas D."/>
            <person name="Copeland A."/>
            <person name="Barry K.W."/>
            <person name="Cichocki N."/>
            <person name="Veneault-Fourrey C."/>
            <person name="LaButti K."/>
            <person name="Lindquist E.A."/>
            <person name="Lipzen A."/>
            <person name="Lundell T."/>
            <person name="Morin E."/>
            <person name="Murat C."/>
            <person name="Riley R."/>
            <person name="Ohm R."/>
            <person name="Sun H."/>
            <person name="Tunlid A."/>
            <person name="Henrissat B."/>
            <person name="Grigoriev I.V."/>
            <person name="Hibbett D.S."/>
            <person name="Martin F."/>
        </authorList>
    </citation>
    <scope>NUCLEOTIDE SEQUENCE [LARGE SCALE GENOMIC DNA]</scope>
    <source>
        <strain evidence="3">Zn</strain>
    </source>
</reference>
<dbReference type="Pfam" id="PF14479">
    <property type="entry name" value="HeLo"/>
    <property type="match status" value="1"/>
</dbReference>
<dbReference type="Pfam" id="PF24476">
    <property type="entry name" value="DUF7580"/>
    <property type="match status" value="1"/>
</dbReference>
<organism evidence="2 3">
    <name type="scientific">Oidiodendron maius (strain Zn)</name>
    <dbReference type="NCBI Taxonomy" id="913774"/>
    <lineage>
        <taxon>Eukaryota</taxon>
        <taxon>Fungi</taxon>
        <taxon>Dikarya</taxon>
        <taxon>Ascomycota</taxon>
        <taxon>Pezizomycotina</taxon>
        <taxon>Leotiomycetes</taxon>
        <taxon>Leotiomycetes incertae sedis</taxon>
        <taxon>Myxotrichaceae</taxon>
        <taxon>Oidiodendron</taxon>
    </lineage>
</organism>
<dbReference type="HOGENOM" id="CLU_017444_4_1_1"/>
<dbReference type="GO" id="GO:0005524">
    <property type="term" value="F:ATP binding"/>
    <property type="evidence" value="ECO:0007669"/>
    <property type="project" value="InterPro"/>
</dbReference>
<dbReference type="InterPro" id="IPR011009">
    <property type="entry name" value="Kinase-like_dom_sf"/>
</dbReference>
<dbReference type="PROSITE" id="PS50011">
    <property type="entry name" value="PROTEIN_KINASE_DOM"/>
    <property type="match status" value="1"/>
</dbReference>
<dbReference type="InParanoid" id="A0A0C3GTJ8"/>
<dbReference type="STRING" id="913774.A0A0C3GTJ8"/>
<evidence type="ECO:0000259" key="1">
    <source>
        <dbReference type="PROSITE" id="PS50011"/>
    </source>
</evidence>
<dbReference type="PANTHER" id="PTHR37542">
    <property type="entry name" value="HELO DOMAIN-CONTAINING PROTEIN-RELATED"/>
    <property type="match status" value="1"/>
</dbReference>
<evidence type="ECO:0000313" key="2">
    <source>
        <dbReference type="EMBL" id="KIM99385.1"/>
    </source>
</evidence>
<dbReference type="GO" id="GO:0004672">
    <property type="term" value="F:protein kinase activity"/>
    <property type="evidence" value="ECO:0007669"/>
    <property type="project" value="InterPro"/>
</dbReference>
<protein>
    <recommendedName>
        <fullName evidence="1">Protein kinase domain-containing protein</fullName>
    </recommendedName>
</protein>
<dbReference type="PANTHER" id="PTHR37542:SF1">
    <property type="entry name" value="PRION-INHIBITION AND PROPAGATION HELO DOMAIN-CONTAINING PROTEIN"/>
    <property type="match status" value="1"/>
</dbReference>
<gene>
    <name evidence="2" type="ORF">OIDMADRAFT_30983</name>
</gene>
<keyword evidence="3" id="KW-1185">Reference proteome</keyword>
<feature type="domain" description="Protein kinase" evidence="1">
    <location>
        <begin position="199"/>
        <end position="522"/>
    </location>
</feature>
<dbReference type="Gene3D" id="1.10.510.10">
    <property type="entry name" value="Transferase(Phosphotransferase) domain 1"/>
    <property type="match status" value="1"/>
</dbReference>
<sequence>MEPVGLALGGISLLAALSAAIDSFLLLEELTTSQDGHYLAIQYSIEKHRLECWRQEVIRRDPNGGDFLESLPHQVKGIIQACLTEMLATLREINQIAIKHDVPALLDTISYGVPSKQKSLVASDAEIRSFFKPRRKLAWVIRDKERFKNGVEKLEKLNSNIYELSRSILSSNTAIALPSVALPHINEKDDLDWLRNEPSTKDSVLGACAHLKLLELSRAEGVRSISIDSLELDDPEANRSVAFFVDESNISRRVLVEWKTFSLDLPVEDQDIIRSRIQHLASLLSVTKPTVFRVPTCIGLCTASSSRYGYVYEIPRSPSASSHPVSLAQVLTRAKSSGEKAPLGDRFRLAHALAATFSLLHASGWLHKSFRSSNVLFFCDWNQISDPIPLDAMSIVGFEYSRPGRPAERSIESTLDSNLDTDAKIYRHPDVDRGFREQHDIYSLGVVLYEIALWRPLYTKLTGDESLSLMAPIEIRHILVDSLHLLGGEVGCVYRDAVATCLSGSNSLLMASTESDLQDSFFSDVVRNLEKCSA</sequence>
<reference evidence="2 3" key="1">
    <citation type="submission" date="2014-04" db="EMBL/GenBank/DDBJ databases">
        <authorList>
            <consortium name="DOE Joint Genome Institute"/>
            <person name="Kuo A."/>
            <person name="Martino E."/>
            <person name="Perotto S."/>
            <person name="Kohler A."/>
            <person name="Nagy L.G."/>
            <person name="Floudas D."/>
            <person name="Copeland A."/>
            <person name="Barry K.W."/>
            <person name="Cichocki N."/>
            <person name="Veneault-Fourrey C."/>
            <person name="LaButti K."/>
            <person name="Lindquist E.A."/>
            <person name="Lipzen A."/>
            <person name="Lundell T."/>
            <person name="Morin E."/>
            <person name="Murat C."/>
            <person name="Sun H."/>
            <person name="Tunlid A."/>
            <person name="Henrissat B."/>
            <person name="Grigoriev I.V."/>
            <person name="Hibbett D.S."/>
            <person name="Martin F."/>
            <person name="Nordberg H.P."/>
            <person name="Cantor M.N."/>
            <person name="Hua S.X."/>
        </authorList>
    </citation>
    <scope>NUCLEOTIDE SEQUENCE [LARGE SCALE GENOMIC DNA]</scope>
    <source>
        <strain evidence="2 3">Zn</strain>
    </source>
</reference>
<dbReference type="EMBL" id="KN832879">
    <property type="protein sequence ID" value="KIM99385.1"/>
    <property type="molecule type" value="Genomic_DNA"/>
</dbReference>
<evidence type="ECO:0000313" key="3">
    <source>
        <dbReference type="Proteomes" id="UP000054321"/>
    </source>
</evidence>
<dbReference type="AlphaFoldDB" id="A0A0C3GTJ8"/>
<dbReference type="InterPro" id="IPR000719">
    <property type="entry name" value="Prot_kinase_dom"/>
</dbReference>
<dbReference type="OrthoDB" id="1911848at2759"/>
<name>A0A0C3GTJ8_OIDMZ</name>
<accession>A0A0C3GTJ8</accession>
<dbReference type="SUPFAM" id="SSF56112">
    <property type="entry name" value="Protein kinase-like (PK-like)"/>
    <property type="match status" value="1"/>
</dbReference>